<accession>A0ABU6XEA9</accession>
<evidence type="ECO:0008006" key="4">
    <source>
        <dbReference type="Google" id="ProtNLM"/>
    </source>
</evidence>
<evidence type="ECO:0000313" key="2">
    <source>
        <dbReference type="EMBL" id="MED6195298.1"/>
    </source>
</evidence>
<organism evidence="2 3">
    <name type="scientific">Stylosanthes scabra</name>
    <dbReference type="NCBI Taxonomy" id="79078"/>
    <lineage>
        <taxon>Eukaryota</taxon>
        <taxon>Viridiplantae</taxon>
        <taxon>Streptophyta</taxon>
        <taxon>Embryophyta</taxon>
        <taxon>Tracheophyta</taxon>
        <taxon>Spermatophyta</taxon>
        <taxon>Magnoliopsida</taxon>
        <taxon>eudicotyledons</taxon>
        <taxon>Gunneridae</taxon>
        <taxon>Pentapetalae</taxon>
        <taxon>rosids</taxon>
        <taxon>fabids</taxon>
        <taxon>Fabales</taxon>
        <taxon>Fabaceae</taxon>
        <taxon>Papilionoideae</taxon>
        <taxon>50 kb inversion clade</taxon>
        <taxon>dalbergioids sensu lato</taxon>
        <taxon>Dalbergieae</taxon>
        <taxon>Pterocarpus clade</taxon>
        <taxon>Stylosanthes</taxon>
    </lineage>
</organism>
<reference evidence="2 3" key="1">
    <citation type="journal article" date="2023" name="Plants (Basel)">
        <title>Bridging the Gap: Combining Genomics and Transcriptomics Approaches to Understand Stylosanthes scabra, an Orphan Legume from the Brazilian Caatinga.</title>
        <authorList>
            <person name="Ferreira-Neto J.R.C."/>
            <person name="da Silva M.D."/>
            <person name="Binneck E."/>
            <person name="de Melo N.F."/>
            <person name="da Silva R.H."/>
            <person name="de Melo A.L.T.M."/>
            <person name="Pandolfi V."/>
            <person name="Bustamante F.O."/>
            <person name="Brasileiro-Vidal A.C."/>
            <person name="Benko-Iseppon A.M."/>
        </authorList>
    </citation>
    <scope>NUCLEOTIDE SEQUENCE [LARGE SCALE GENOMIC DNA]</scope>
    <source>
        <tissue evidence="2">Leaves</tissue>
    </source>
</reference>
<evidence type="ECO:0000313" key="3">
    <source>
        <dbReference type="Proteomes" id="UP001341840"/>
    </source>
</evidence>
<dbReference type="Proteomes" id="UP001341840">
    <property type="component" value="Unassembled WGS sequence"/>
</dbReference>
<keyword evidence="3" id="KW-1185">Reference proteome</keyword>
<gene>
    <name evidence="2" type="ORF">PIB30_036572</name>
</gene>
<name>A0ABU6XEA9_9FABA</name>
<feature type="region of interest" description="Disordered" evidence="1">
    <location>
        <begin position="47"/>
        <end position="67"/>
    </location>
</feature>
<protein>
    <recommendedName>
        <fullName evidence="4">Secreted protein</fullName>
    </recommendedName>
</protein>
<evidence type="ECO:0000256" key="1">
    <source>
        <dbReference type="SAM" id="MobiDB-lite"/>
    </source>
</evidence>
<dbReference type="EMBL" id="JASCZI010211628">
    <property type="protein sequence ID" value="MED6195298.1"/>
    <property type="molecule type" value="Genomic_DNA"/>
</dbReference>
<proteinExistence type="predicted"/>
<comment type="caution">
    <text evidence="2">The sequence shown here is derived from an EMBL/GenBank/DDBJ whole genome shotgun (WGS) entry which is preliminary data.</text>
</comment>
<feature type="region of interest" description="Disordered" evidence="1">
    <location>
        <begin position="91"/>
        <end position="122"/>
    </location>
</feature>
<sequence length="141" mass="15565">MKRVRNTRCTWRWFCWAVMRVGAFGAWWRDLGESVSDCTRGRVRLSVGQEPHESGPGLMGGPDSTPPKSLFPPSVKSFLFYHSCFQLLSSRGGKAGSPPRFGPPRQSPPKNGTGRGGPKKLRGFKILARPALWRVGGPRAD</sequence>